<name>A0A2T0B5G2_9CLOT</name>
<keyword evidence="3" id="KW-0812">Transmembrane</keyword>
<dbReference type="OrthoDB" id="2155027at2"/>
<comment type="caution">
    <text evidence="7">The sequence shown here is derived from an EMBL/GenBank/DDBJ whole genome shotgun (WGS) entry which is preliminary data.</text>
</comment>
<evidence type="ECO:0000259" key="4">
    <source>
        <dbReference type="Pfam" id="PF25984"/>
    </source>
</evidence>
<evidence type="ECO:0000259" key="6">
    <source>
        <dbReference type="Pfam" id="PF25990"/>
    </source>
</evidence>
<dbReference type="Pfam" id="PF25989">
    <property type="entry name" value="YknX_C"/>
    <property type="match status" value="1"/>
</dbReference>
<organism evidence="7 8">
    <name type="scientific">Clostridium luticellarii</name>
    <dbReference type="NCBI Taxonomy" id="1691940"/>
    <lineage>
        <taxon>Bacteria</taxon>
        <taxon>Bacillati</taxon>
        <taxon>Bacillota</taxon>
        <taxon>Clostridia</taxon>
        <taxon>Eubacteriales</taxon>
        <taxon>Clostridiaceae</taxon>
        <taxon>Clostridium</taxon>
    </lineage>
</organism>
<dbReference type="EMBL" id="PVXP01000111">
    <property type="protein sequence ID" value="PRR79115.1"/>
    <property type="molecule type" value="Genomic_DNA"/>
</dbReference>
<evidence type="ECO:0000256" key="1">
    <source>
        <dbReference type="ARBA" id="ARBA00004196"/>
    </source>
</evidence>
<evidence type="ECO:0000256" key="2">
    <source>
        <dbReference type="ARBA" id="ARBA00023054"/>
    </source>
</evidence>
<dbReference type="Pfam" id="PF25984">
    <property type="entry name" value="BSH_YknX"/>
    <property type="match status" value="1"/>
</dbReference>
<dbReference type="GO" id="GO:0030313">
    <property type="term" value="C:cell envelope"/>
    <property type="evidence" value="ECO:0007669"/>
    <property type="project" value="UniProtKB-SubCell"/>
</dbReference>
<comment type="subcellular location">
    <subcellularLocation>
        <location evidence="1">Cell envelope</location>
    </subcellularLocation>
</comment>
<gene>
    <name evidence="7" type="primary">yknX</name>
    <name evidence="7" type="ORF">CLLU_35620</name>
</gene>
<dbReference type="PANTHER" id="PTHR32347:SF27">
    <property type="entry name" value="RND EFFLUX PUMP MEMBRANE FUSION PROTEIN BARREL-SANDWICH DOMAIN-CONTAINING PROTEIN"/>
    <property type="match status" value="1"/>
</dbReference>
<dbReference type="InterPro" id="IPR050465">
    <property type="entry name" value="UPF0194_transport"/>
</dbReference>
<dbReference type="Gene3D" id="2.40.420.20">
    <property type="match status" value="1"/>
</dbReference>
<feature type="domain" description="YknX-like C-terminal permuted SH3-like" evidence="5">
    <location>
        <begin position="280"/>
        <end position="345"/>
    </location>
</feature>
<feature type="domain" description="YknX-like barrel-sandwich hybrid" evidence="4">
    <location>
        <begin position="69"/>
        <end position="172"/>
    </location>
</feature>
<dbReference type="InterPro" id="IPR058639">
    <property type="entry name" value="BSH_YknX-like"/>
</dbReference>
<evidence type="ECO:0000259" key="5">
    <source>
        <dbReference type="Pfam" id="PF25989"/>
    </source>
</evidence>
<reference evidence="7 8" key="1">
    <citation type="submission" date="2018-03" db="EMBL/GenBank/DDBJ databases">
        <title>Genome sequence of Clostridium luticellarii DSM 29923.</title>
        <authorList>
            <person name="Poehlein A."/>
            <person name="Daniel R."/>
        </authorList>
    </citation>
    <scope>NUCLEOTIDE SEQUENCE [LARGE SCALE GENOMIC DNA]</scope>
    <source>
        <strain evidence="7 8">DSM 29923</strain>
    </source>
</reference>
<dbReference type="InterPro" id="IPR058636">
    <property type="entry name" value="Beta-barrel_YknX"/>
</dbReference>
<dbReference type="RefSeq" id="WP_106011097.1">
    <property type="nucleotide sequence ID" value="NZ_JALCQA010000044.1"/>
</dbReference>
<keyword evidence="8" id="KW-1185">Reference proteome</keyword>
<dbReference type="PANTHER" id="PTHR32347">
    <property type="entry name" value="EFFLUX SYSTEM COMPONENT YKNX-RELATED"/>
    <property type="match status" value="1"/>
</dbReference>
<protein>
    <submittedName>
        <fullName evidence="7">Putative efflux system component YknX</fullName>
    </submittedName>
</protein>
<dbReference type="Gene3D" id="2.40.30.170">
    <property type="match status" value="1"/>
</dbReference>
<evidence type="ECO:0000313" key="8">
    <source>
        <dbReference type="Proteomes" id="UP000237798"/>
    </source>
</evidence>
<sequence>MKNRKNTLIIISGIFIIILLFAVTFFLSKNRQNVSKNNTKYDVYTVPSQQNIFLDGEVQYLKKASFTEDAAKGTVDKVSVKDKQQVKKGQTLFNYKNEQMIEQYETLQQQLNGMDNQPAAQDGLQSTQINSQKSSLQQQMNDIKDKRYTTISAPFDGVVSIDENNGDNTSKIILTLIDPEMQVVANASEKDVLKLKVNQKVKINVYGTNKEFDGTIRSISTEPSQMQMLQGSTGTSSNLVQSTGSNISYYPVYIDIGNQKEIYTGFHVQGTTVDENELPKIPSSSIFDNNGDKFVWLVRNKKLEKVSVEVENYNNTYVQVKSGLDFGDKIIKSPSGEMKEGDNIDTASSGS</sequence>
<accession>A0A2T0B5G2</accession>
<proteinExistence type="predicted"/>
<keyword evidence="2" id="KW-0175">Coiled coil</keyword>
<dbReference type="AlphaFoldDB" id="A0A2T0B5G2"/>
<evidence type="ECO:0000256" key="3">
    <source>
        <dbReference type="SAM" id="Phobius"/>
    </source>
</evidence>
<keyword evidence="3" id="KW-1133">Transmembrane helix</keyword>
<dbReference type="Proteomes" id="UP000237798">
    <property type="component" value="Unassembled WGS sequence"/>
</dbReference>
<dbReference type="SUPFAM" id="SSF111369">
    <property type="entry name" value="HlyD-like secretion proteins"/>
    <property type="match status" value="1"/>
</dbReference>
<dbReference type="Gene3D" id="2.40.50.100">
    <property type="match status" value="1"/>
</dbReference>
<evidence type="ECO:0000313" key="7">
    <source>
        <dbReference type="EMBL" id="PRR79115.1"/>
    </source>
</evidence>
<dbReference type="InterPro" id="IPR058637">
    <property type="entry name" value="YknX-like_C"/>
</dbReference>
<keyword evidence="3" id="KW-0472">Membrane</keyword>
<feature type="transmembrane region" description="Helical" evidence="3">
    <location>
        <begin position="7"/>
        <end position="27"/>
    </location>
</feature>
<feature type="domain" description="YknX-like beta-barrel" evidence="6">
    <location>
        <begin position="181"/>
        <end position="268"/>
    </location>
</feature>
<dbReference type="Pfam" id="PF25990">
    <property type="entry name" value="Beta-barrel_YknX"/>
    <property type="match status" value="1"/>
</dbReference>